<dbReference type="SMART" id="SM00729">
    <property type="entry name" value="Elp3"/>
    <property type="match status" value="1"/>
</dbReference>
<dbReference type="SFLD" id="SFLDS00029">
    <property type="entry name" value="Radical_SAM"/>
    <property type="match status" value="1"/>
</dbReference>
<evidence type="ECO:0000256" key="2">
    <source>
        <dbReference type="ARBA" id="ARBA00022691"/>
    </source>
</evidence>
<dbReference type="PIRSF" id="PIRSF004762">
    <property type="entry name" value="CHP00423"/>
    <property type="match status" value="1"/>
</dbReference>
<dbReference type="InterPro" id="IPR024021">
    <property type="entry name" value="FeFe-hyd_HydE_rSAM"/>
</dbReference>
<name>A0ABT0N367_9GAMM</name>
<dbReference type="InterPro" id="IPR013785">
    <property type="entry name" value="Aldolase_TIM"/>
</dbReference>
<keyword evidence="5" id="KW-0411">Iron-sulfur</keyword>
<dbReference type="EMBL" id="JAKIKT010000001">
    <property type="protein sequence ID" value="MCL2912888.1"/>
    <property type="molecule type" value="Genomic_DNA"/>
</dbReference>
<dbReference type="InterPro" id="IPR034422">
    <property type="entry name" value="HydE/PylB-like"/>
</dbReference>
<dbReference type="Proteomes" id="UP001202831">
    <property type="component" value="Unassembled WGS sequence"/>
</dbReference>
<dbReference type="Gene3D" id="3.20.20.70">
    <property type="entry name" value="Aldolase class I"/>
    <property type="match status" value="1"/>
</dbReference>
<evidence type="ECO:0000256" key="3">
    <source>
        <dbReference type="ARBA" id="ARBA00022723"/>
    </source>
</evidence>
<dbReference type="SFLD" id="SFLDG01280">
    <property type="entry name" value="HydE/PylB-like"/>
    <property type="match status" value="1"/>
</dbReference>
<evidence type="ECO:0000256" key="6">
    <source>
        <dbReference type="SAM" id="MobiDB-lite"/>
    </source>
</evidence>
<dbReference type="Pfam" id="PF04055">
    <property type="entry name" value="Radical_SAM"/>
    <property type="match status" value="1"/>
</dbReference>
<accession>A0ABT0N367</accession>
<comment type="caution">
    <text evidence="8">The sequence shown here is derived from an EMBL/GenBank/DDBJ whole genome shotgun (WGS) entry which is preliminary data.</text>
</comment>
<dbReference type="PROSITE" id="PS51918">
    <property type="entry name" value="RADICAL_SAM"/>
    <property type="match status" value="1"/>
</dbReference>
<evidence type="ECO:0000256" key="4">
    <source>
        <dbReference type="ARBA" id="ARBA00023004"/>
    </source>
</evidence>
<dbReference type="InterPro" id="IPR007197">
    <property type="entry name" value="rSAM"/>
</dbReference>
<dbReference type="RefSeq" id="WP_249247692.1">
    <property type="nucleotide sequence ID" value="NZ_JAKIKT010000001.1"/>
</dbReference>
<sequence>MILSSSSYVAEAPSQSADEKEAYRTESQGKTFTESQAFSQSEIVRLLQGDDDDWLFAAAARVNRQAFNRQVYLRGIVEFSNFCRNNCHYCGLRAANRKVERYRLTSEQILSAVALIAESGMGTVVLQSGDDFTYKADIIARLIRQIKSRYQLAVTLSLGDRHHDELALWREAGADRYLLKMETFDRELFAASRSGTASRPDANSRTGADYDERLARLKRIQQLGYQTGSGVITDLPGMTDEILARDLLTLTWMQLDMLACGPFVAHQQTPLHQSPNGDVLKSHRVSAILRLMNPDANIPATSSLDAIQPGARLQGLTRGCNVVMPSFTPQQVYASYNIYPGKNSASDTLQARLSALKQQISHLGLVASNARGDALRNPYVPRY</sequence>
<evidence type="ECO:0000256" key="1">
    <source>
        <dbReference type="ARBA" id="ARBA00001966"/>
    </source>
</evidence>
<keyword evidence="2" id="KW-0949">S-adenosyl-L-methionine</keyword>
<evidence type="ECO:0000256" key="5">
    <source>
        <dbReference type="ARBA" id="ARBA00023014"/>
    </source>
</evidence>
<dbReference type="SFLD" id="SFLDG01060">
    <property type="entry name" value="BATS_domain_containing"/>
    <property type="match status" value="1"/>
</dbReference>
<evidence type="ECO:0000313" key="8">
    <source>
        <dbReference type="EMBL" id="MCL2912888.1"/>
    </source>
</evidence>
<proteinExistence type="predicted"/>
<gene>
    <name evidence="8" type="primary">hydE</name>
    <name evidence="8" type="ORF">L2725_03695</name>
</gene>
<keyword evidence="4" id="KW-0408">Iron</keyword>
<feature type="domain" description="Radical SAM core" evidence="7">
    <location>
        <begin position="69"/>
        <end position="301"/>
    </location>
</feature>
<organism evidence="8 9">
    <name type="scientific">Shewanella corallii</name>
    <dbReference type="NCBI Taxonomy" id="560080"/>
    <lineage>
        <taxon>Bacteria</taxon>
        <taxon>Pseudomonadati</taxon>
        <taxon>Pseudomonadota</taxon>
        <taxon>Gammaproteobacteria</taxon>
        <taxon>Alteromonadales</taxon>
        <taxon>Shewanellaceae</taxon>
        <taxon>Shewanella</taxon>
    </lineage>
</organism>
<dbReference type="PANTHER" id="PTHR43726:SF1">
    <property type="entry name" value="BIOTIN SYNTHASE"/>
    <property type="match status" value="1"/>
</dbReference>
<dbReference type="CDD" id="cd01335">
    <property type="entry name" value="Radical_SAM"/>
    <property type="match status" value="1"/>
</dbReference>
<dbReference type="InterPro" id="IPR006638">
    <property type="entry name" value="Elp3/MiaA/NifB-like_rSAM"/>
</dbReference>
<evidence type="ECO:0000259" key="7">
    <source>
        <dbReference type="PROSITE" id="PS51918"/>
    </source>
</evidence>
<feature type="region of interest" description="Disordered" evidence="6">
    <location>
        <begin position="1"/>
        <end position="26"/>
    </location>
</feature>
<evidence type="ECO:0000313" key="9">
    <source>
        <dbReference type="Proteomes" id="UP001202831"/>
    </source>
</evidence>
<protein>
    <submittedName>
        <fullName evidence="8">[FeFe] hydrogenase H-cluster radical SAM maturase HydE</fullName>
    </submittedName>
</protein>
<keyword evidence="9" id="KW-1185">Reference proteome</keyword>
<dbReference type="PANTHER" id="PTHR43726">
    <property type="entry name" value="3-METHYLORNITHINE SYNTHASE"/>
    <property type="match status" value="1"/>
</dbReference>
<comment type="cofactor">
    <cofactor evidence="1">
        <name>[4Fe-4S] cluster</name>
        <dbReference type="ChEBI" id="CHEBI:49883"/>
    </cofactor>
</comment>
<dbReference type="SUPFAM" id="SSF102114">
    <property type="entry name" value="Radical SAM enzymes"/>
    <property type="match status" value="1"/>
</dbReference>
<feature type="compositionally biased region" description="Polar residues" evidence="6">
    <location>
        <begin position="1"/>
        <end position="16"/>
    </location>
</feature>
<dbReference type="NCBIfam" id="TIGR03956">
    <property type="entry name" value="rSAM_HydE"/>
    <property type="match status" value="1"/>
</dbReference>
<dbReference type="InterPro" id="IPR058240">
    <property type="entry name" value="rSAM_sf"/>
</dbReference>
<keyword evidence="3" id="KW-0479">Metal-binding</keyword>
<reference evidence="8 9" key="1">
    <citation type="submission" date="2022-01" db="EMBL/GenBank/DDBJ databases">
        <title>Whole genome-based taxonomy of the Shewanellaceae.</title>
        <authorList>
            <person name="Martin-Rodriguez A.J."/>
        </authorList>
    </citation>
    <scope>NUCLEOTIDE SEQUENCE [LARGE SCALE GENOMIC DNA]</scope>
    <source>
        <strain evidence="8 9">DSM 21332</strain>
    </source>
</reference>